<reference evidence="3 4" key="1">
    <citation type="submission" date="2020-03" db="EMBL/GenBank/DDBJ databases">
        <title>Two novel Motilibacter sp.</title>
        <authorList>
            <person name="Liu S."/>
        </authorList>
    </citation>
    <scope>NUCLEOTIDE SEQUENCE [LARGE SCALE GENOMIC DNA]</scope>
    <source>
        <strain evidence="3 4">E257</strain>
    </source>
</reference>
<dbReference type="Proteomes" id="UP000800981">
    <property type="component" value="Unassembled WGS sequence"/>
</dbReference>
<name>A0ABX0H397_9ACTN</name>
<dbReference type="InterPro" id="IPR015590">
    <property type="entry name" value="Aldehyde_DH_dom"/>
</dbReference>
<organism evidence="3 4">
    <name type="scientific">Motilibacter deserti</name>
    <dbReference type="NCBI Taxonomy" id="2714956"/>
    <lineage>
        <taxon>Bacteria</taxon>
        <taxon>Bacillati</taxon>
        <taxon>Actinomycetota</taxon>
        <taxon>Actinomycetes</taxon>
        <taxon>Motilibacterales</taxon>
        <taxon>Motilibacteraceae</taxon>
        <taxon>Motilibacter</taxon>
    </lineage>
</organism>
<evidence type="ECO:0000313" key="3">
    <source>
        <dbReference type="EMBL" id="NHC16202.1"/>
    </source>
</evidence>
<dbReference type="InterPro" id="IPR016161">
    <property type="entry name" value="Ald_DH/histidinol_DH"/>
</dbReference>
<dbReference type="PANTHER" id="PTHR43217:SF1">
    <property type="entry name" value="SUCCINATE SEMIALDEHYDE DEHYDROGENASE [NAD(P)+] SAD"/>
    <property type="match status" value="1"/>
</dbReference>
<sequence>DPRVAAATLTGSEPAGRSVASIAGDEIKPTVLELGGSDPFVVLPSADIARAAEVGVTARCQNNGQSCIAAKRFIVHADVYDTFVTRFVEGLQALRMGDPLDEETQLGPLYSERGRDELHEMVEDARSRGARVLCGGEVPDGPGAFYPATAVDRVTPEMRLWAEEAFGPVATIHAAESADEALRLANDSPFGLGANVWADDPAEQEKFIDGFEAGMVFVNGMVTSFPEIPFGGVKRSGYGRELSAQGIRAFCNAKTVWVGDSASGDASTKTE</sequence>
<accession>A0ABX0H397</accession>
<proteinExistence type="predicted"/>
<keyword evidence="4" id="KW-1185">Reference proteome</keyword>
<dbReference type="SUPFAM" id="SSF53720">
    <property type="entry name" value="ALDH-like"/>
    <property type="match status" value="1"/>
</dbReference>
<comment type="caution">
    <text evidence="3">The sequence shown here is derived from an EMBL/GenBank/DDBJ whole genome shotgun (WGS) entry which is preliminary data.</text>
</comment>
<gene>
    <name evidence="3" type="ORF">G9H71_20660</name>
</gene>
<dbReference type="InterPro" id="IPR016163">
    <property type="entry name" value="Ald_DH_C"/>
</dbReference>
<protein>
    <submittedName>
        <fullName evidence="3">Aldehyde dehydrogenase family protein</fullName>
    </submittedName>
</protein>
<dbReference type="RefSeq" id="WP_166284663.1">
    <property type="nucleotide sequence ID" value="NZ_JAANNP010000107.1"/>
</dbReference>
<dbReference type="InterPro" id="IPR047110">
    <property type="entry name" value="GABD/Sad-like"/>
</dbReference>
<evidence type="ECO:0000256" key="1">
    <source>
        <dbReference type="ARBA" id="ARBA00023002"/>
    </source>
</evidence>
<feature type="domain" description="Aldehyde dehydrogenase" evidence="2">
    <location>
        <begin position="1"/>
        <end position="256"/>
    </location>
</feature>
<feature type="non-terminal residue" evidence="3">
    <location>
        <position position="1"/>
    </location>
</feature>
<dbReference type="InterPro" id="IPR016162">
    <property type="entry name" value="Ald_DH_N"/>
</dbReference>
<dbReference type="EMBL" id="JAANNP010000107">
    <property type="protein sequence ID" value="NHC16202.1"/>
    <property type="molecule type" value="Genomic_DNA"/>
</dbReference>
<dbReference type="Gene3D" id="3.40.605.10">
    <property type="entry name" value="Aldehyde Dehydrogenase, Chain A, domain 1"/>
    <property type="match status" value="1"/>
</dbReference>
<dbReference type="PANTHER" id="PTHR43217">
    <property type="entry name" value="SUCCINATE SEMIALDEHYDE DEHYDROGENASE [NAD(P)+] SAD"/>
    <property type="match status" value="1"/>
</dbReference>
<keyword evidence="1" id="KW-0560">Oxidoreductase</keyword>
<dbReference type="Gene3D" id="3.40.309.10">
    <property type="entry name" value="Aldehyde Dehydrogenase, Chain A, domain 2"/>
    <property type="match status" value="1"/>
</dbReference>
<evidence type="ECO:0000259" key="2">
    <source>
        <dbReference type="Pfam" id="PF00171"/>
    </source>
</evidence>
<evidence type="ECO:0000313" key="4">
    <source>
        <dbReference type="Proteomes" id="UP000800981"/>
    </source>
</evidence>
<dbReference type="Pfam" id="PF00171">
    <property type="entry name" value="Aldedh"/>
    <property type="match status" value="1"/>
</dbReference>